<keyword evidence="1" id="KW-0472">Membrane</keyword>
<accession>A0A6A6SJ92</accession>
<reference evidence="2" key="1">
    <citation type="journal article" date="2020" name="Stud. Mycol.">
        <title>101 Dothideomycetes genomes: a test case for predicting lifestyles and emergence of pathogens.</title>
        <authorList>
            <person name="Haridas S."/>
            <person name="Albert R."/>
            <person name="Binder M."/>
            <person name="Bloem J."/>
            <person name="Labutti K."/>
            <person name="Salamov A."/>
            <person name="Andreopoulos B."/>
            <person name="Baker S."/>
            <person name="Barry K."/>
            <person name="Bills G."/>
            <person name="Bluhm B."/>
            <person name="Cannon C."/>
            <person name="Castanera R."/>
            <person name="Culley D."/>
            <person name="Daum C."/>
            <person name="Ezra D."/>
            <person name="Gonzalez J."/>
            <person name="Henrissat B."/>
            <person name="Kuo A."/>
            <person name="Liang C."/>
            <person name="Lipzen A."/>
            <person name="Lutzoni F."/>
            <person name="Magnuson J."/>
            <person name="Mondo S."/>
            <person name="Nolan M."/>
            <person name="Ohm R."/>
            <person name="Pangilinan J."/>
            <person name="Park H.-J."/>
            <person name="Ramirez L."/>
            <person name="Alfaro M."/>
            <person name="Sun H."/>
            <person name="Tritt A."/>
            <person name="Yoshinaga Y."/>
            <person name="Zwiers L.-H."/>
            <person name="Turgeon B."/>
            <person name="Goodwin S."/>
            <person name="Spatafora J."/>
            <person name="Crous P."/>
            <person name="Grigoriev I."/>
        </authorList>
    </citation>
    <scope>NUCLEOTIDE SEQUENCE</scope>
    <source>
        <strain evidence="2">CBS 122681</strain>
    </source>
</reference>
<keyword evidence="1" id="KW-1133">Transmembrane helix</keyword>
<name>A0A6A6SJ92_9PLEO</name>
<dbReference type="Proteomes" id="UP000799324">
    <property type="component" value="Unassembled WGS sequence"/>
</dbReference>
<proteinExistence type="predicted"/>
<dbReference type="AlphaFoldDB" id="A0A6A6SJ92"/>
<keyword evidence="1" id="KW-0812">Transmembrane</keyword>
<organism evidence="2 3">
    <name type="scientific">Lophiostoma macrostomum CBS 122681</name>
    <dbReference type="NCBI Taxonomy" id="1314788"/>
    <lineage>
        <taxon>Eukaryota</taxon>
        <taxon>Fungi</taxon>
        <taxon>Dikarya</taxon>
        <taxon>Ascomycota</taxon>
        <taxon>Pezizomycotina</taxon>
        <taxon>Dothideomycetes</taxon>
        <taxon>Pleosporomycetidae</taxon>
        <taxon>Pleosporales</taxon>
        <taxon>Lophiostomataceae</taxon>
        <taxon>Lophiostoma</taxon>
    </lineage>
</organism>
<protein>
    <submittedName>
        <fullName evidence="2">Uncharacterized protein</fullName>
    </submittedName>
</protein>
<feature type="non-terminal residue" evidence="2">
    <location>
        <position position="1"/>
    </location>
</feature>
<evidence type="ECO:0000256" key="1">
    <source>
        <dbReference type="SAM" id="Phobius"/>
    </source>
</evidence>
<dbReference type="EMBL" id="MU004708">
    <property type="protein sequence ID" value="KAF2647057.1"/>
    <property type="molecule type" value="Genomic_DNA"/>
</dbReference>
<feature type="transmembrane region" description="Helical" evidence="1">
    <location>
        <begin position="28"/>
        <end position="46"/>
    </location>
</feature>
<gene>
    <name evidence="2" type="ORF">K491DRAFT_615234</name>
</gene>
<sequence length="60" mass="6528">RILIIPFIVILLLIPVIIYNYLDSLTTRLVIIVTAISIFITVLSGSTKAKSTKLVIASAT</sequence>
<evidence type="ECO:0000313" key="2">
    <source>
        <dbReference type="EMBL" id="KAF2647057.1"/>
    </source>
</evidence>
<evidence type="ECO:0000313" key="3">
    <source>
        <dbReference type="Proteomes" id="UP000799324"/>
    </source>
</evidence>
<dbReference type="OrthoDB" id="5341582at2759"/>
<feature type="transmembrane region" description="Helical" evidence="1">
    <location>
        <begin position="5"/>
        <end position="22"/>
    </location>
</feature>
<keyword evidence="3" id="KW-1185">Reference proteome</keyword>